<feature type="region of interest" description="Disordered" evidence="1">
    <location>
        <begin position="1"/>
        <end position="20"/>
    </location>
</feature>
<reference evidence="3" key="1">
    <citation type="submission" date="2019-06" db="EMBL/GenBank/DDBJ databases">
        <title>Draft genome sequence of the griseofulvin-producing fungus Xylaria cubensis strain G536.</title>
        <authorList>
            <person name="Mead M.E."/>
            <person name="Raja H.A."/>
            <person name="Steenwyk J.L."/>
            <person name="Knowles S.L."/>
            <person name="Oberlies N.H."/>
            <person name="Rokas A."/>
        </authorList>
    </citation>
    <scope>NUCLEOTIDE SEQUENCE [LARGE SCALE GENOMIC DNA]</scope>
    <source>
        <strain evidence="3">G536</strain>
    </source>
</reference>
<comment type="caution">
    <text evidence="2">The sequence shown here is derived from an EMBL/GenBank/DDBJ whole genome shotgun (WGS) entry which is preliminary data.</text>
</comment>
<organism evidence="2 3">
    <name type="scientific">Xylaria flabelliformis</name>
    <dbReference type="NCBI Taxonomy" id="2512241"/>
    <lineage>
        <taxon>Eukaryota</taxon>
        <taxon>Fungi</taxon>
        <taxon>Dikarya</taxon>
        <taxon>Ascomycota</taxon>
        <taxon>Pezizomycotina</taxon>
        <taxon>Sordariomycetes</taxon>
        <taxon>Xylariomycetidae</taxon>
        <taxon>Xylariales</taxon>
        <taxon>Xylariaceae</taxon>
        <taxon>Xylaria</taxon>
    </lineage>
</organism>
<dbReference type="Proteomes" id="UP000319160">
    <property type="component" value="Unassembled WGS sequence"/>
</dbReference>
<evidence type="ECO:0000256" key="1">
    <source>
        <dbReference type="SAM" id="MobiDB-lite"/>
    </source>
</evidence>
<protein>
    <submittedName>
        <fullName evidence="2">Uncharacterized protein</fullName>
    </submittedName>
</protein>
<dbReference type="EMBL" id="VFLP01000067">
    <property type="protein sequence ID" value="TRX89485.1"/>
    <property type="molecule type" value="Genomic_DNA"/>
</dbReference>
<dbReference type="OrthoDB" id="5426982at2759"/>
<proteinExistence type="predicted"/>
<sequence>MPPRLLEGRDPPATKPIRPQLHHTHKALVHYTPLPKKPPRKLDLDKCQNCREAKKKIIPSSNLAVGAIPVMTSTSTESSLKLNQLKAKPCLACLALGLSILVRHPARTVFMQGTVMFCAPAFPNMPDLSGMLLDFNVTWTLRSIMGDITEFIRPAATKPTSKVGVLCSPNFVGLIQNYISHGAASLFQSMLYGMSFSYVHSLRTMDTISVPMLQSLGAQAGHQILRYLNIELKPQQLSKSSLEKRQVLFLLVFGAILAIRYARRADMSQDLLTTNTMSEELWETMRGHLCEMLAHHLVLLGASVGISLSKTEEERVLRLPAITWDRKGTHAWKIDEKHSSNTSFVHRPRHQIHGTELPHHERPCLPIDHGDKERQLLLGFCGSTSRVGGTGSSCSVVRLRDRISKDGMERGIGSTEGIYPHGTLK</sequence>
<feature type="compositionally biased region" description="Basic and acidic residues" evidence="1">
    <location>
        <begin position="1"/>
        <end position="12"/>
    </location>
</feature>
<gene>
    <name evidence="2" type="ORF">FHL15_009654</name>
</gene>
<keyword evidence="3" id="KW-1185">Reference proteome</keyword>
<evidence type="ECO:0000313" key="2">
    <source>
        <dbReference type="EMBL" id="TRX89485.1"/>
    </source>
</evidence>
<dbReference type="AlphaFoldDB" id="A0A553HNE6"/>
<name>A0A553HNE6_9PEZI</name>
<evidence type="ECO:0000313" key="3">
    <source>
        <dbReference type="Proteomes" id="UP000319160"/>
    </source>
</evidence>
<accession>A0A553HNE6</accession>